<gene>
    <name evidence="2" type="ORF">AQUSIP_06790</name>
</gene>
<keyword evidence="3" id="KW-1185">Reference proteome</keyword>
<sequence>MPSFLVNYGGPVCALTSMDSQYDNILQKCKDFYGGTPEAIGFTIKGIDVTYYKIGIHRMIKVELPDSVEEDLKSSDKDIRQKAKETKKLYTTARIKAGDFNTTGYKLLGNNCVSAVANILNTLDSSILGGEKKIIPQFLDSKIAACTKVQSMVHEVLNPPPSADCSDEVIPTKKFYSGGVPNSIWQQAMTTVSKSKNKPLTNQDMKKDIDESNGSPDDQLENEIKFKS</sequence>
<dbReference type="AlphaFoldDB" id="A0A5E4PEH9"/>
<dbReference type="RefSeq" id="WP_148338660.1">
    <property type="nucleotide sequence ID" value="NZ_LR699119.1"/>
</dbReference>
<dbReference type="EMBL" id="LR699119">
    <property type="protein sequence ID" value="VVC75389.1"/>
    <property type="molecule type" value="Genomic_DNA"/>
</dbReference>
<accession>A0A5E4PEH9</accession>
<evidence type="ECO:0000313" key="2">
    <source>
        <dbReference type="EMBL" id="VVC75389.1"/>
    </source>
</evidence>
<name>A0A5E4PEH9_9COXI</name>
<dbReference type="Proteomes" id="UP000324194">
    <property type="component" value="Chromosome 1"/>
</dbReference>
<reference evidence="2 3" key="1">
    <citation type="submission" date="2019-08" db="EMBL/GenBank/DDBJ databases">
        <authorList>
            <person name="Guy L."/>
        </authorList>
    </citation>
    <scope>NUCLEOTIDE SEQUENCE [LARGE SCALE GENOMIC DNA]</scope>
    <source>
        <strain evidence="2 3">SGT-108</strain>
    </source>
</reference>
<organism evidence="2 3">
    <name type="scientific">Aquicella siphonis</name>
    <dbReference type="NCBI Taxonomy" id="254247"/>
    <lineage>
        <taxon>Bacteria</taxon>
        <taxon>Pseudomonadati</taxon>
        <taxon>Pseudomonadota</taxon>
        <taxon>Gammaproteobacteria</taxon>
        <taxon>Legionellales</taxon>
        <taxon>Coxiellaceae</taxon>
        <taxon>Aquicella</taxon>
    </lineage>
</organism>
<dbReference type="KEGG" id="asip:AQUSIP_06790"/>
<protein>
    <submittedName>
        <fullName evidence="2">Uncharacterized protein</fullName>
    </submittedName>
</protein>
<evidence type="ECO:0000313" key="3">
    <source>
        <dbReference type="Proteomes" id="UP000324194"/>
    </source>
</evidence>
<dbReference type="OrthoDB" id="5653453at2"/>
<feature type="region of interest" description="Disordered" evidence="1">
    <location>
        <begin position="191"/>
        <end position="228"/>
    </location>
</feature>
<evidence type="ECO:0000256" key="1">
    <source>
        <dbReference type="SAM" id="MobiDB-lite"/>
    </source>
</evidence>
<feature type="compositionally biased region" description="Polar residues" evidence="1">
    <location>
        <begin position="191"/>
        <end position="203"/>
    </location>
</feature>
<proteinExistence type="predicted"/>